<dbReference type="OrthoDB" id="9806704at2"/>
<dbReference type="InterPro" id="IPR001054">
    <property type="entry name" value="A/G_cyclase"/>
</dbReference>
<dbReference type="SUPFAM" id="SSF55073">
    <property type="entry name" value="Nucleotide cyclase"/>
    <property type="match status" value="1"/>
</dbReference>
<gene>
    <name evidence="3" type="primary">cyaA_2</name>
    <name evidence="3" type="ORF">K239x_40950</name>
</gene>
<dbReference type="EC" id="4.6.1.1" evidence="3"/>
<organism evidence="3 4">
    <name type="scientific">Stieleria marina</name>
    <dbReference type="NCBI Taxonomy" id="1930275"/>
    <lineage>
        <taxon>Bacteria</taxon>
        <taxon>Pseudomonadati</taxon>
        <taxon>Planctomycetota</taxon>
        <taxon>Planctomycetia</taxon>
        <taxon>Pirellulales</taxon>
        <taxon>Pirellulaceae</taxon>
        <taxon>Stieleria</taxon>
    </lineage>
</organism>
<evidence type="ECO:0000259" key="2">
    <source>
        <dbReference type="PROSITE" id="PS50835"/>
    </source>
</evidence>
<dbReference type="InterPro" id="IPR007110">
    <property type="entry name" value="Ig-like_dom"/>
</dbReference>
<dbReference type="SMART" id="SM00044">
    <property type="entry name" value="CYCc"/>
    <property type="match status" value="1"/>
</dbReference>
<dbReference type="InterPro" id="IPR029787">
    <property type="entry name" value="Nucleotide_cyclase"/>
</dbReference>
<dbReference type="EMBL" id="CP036526">
    <property type="protein sequence ID" value="QDT12087.1"/>
    <property type="molecule type" value="Genomic_DNA"/>
</dbReference>
<name>A0A517NY78_9BACT</name>
<evidence type="ECO:0000313" key="3">
    <source>
        <dbReference type="EMBL" id="QDT12087.1"/>
    </source>
</evidence>
<dbReference type="PANTHER" id="PTHR43081">
    <property type="entry name" value="ADENYLATE CYCLASE, TERMINAL-DIFFERENTIATION SPECIFIC-RELATED"/>
    <property type="match status" value="1"/>
</dbReference>
<evidence type="ECO:0000313" key="4">
    <source>
        <dbReference type="Proteomes" id="UP000319817"/>
    </source>
</evidence>
<reference evidence="3 4" key="1">
    <citation type="submission" date="2019-02" db="EMBL/GenBank/DDBJ databases">
        <title>Deep-cultivation of Planctomycetes and their phenomic and genomic characterization uncovers novel biology.</title>
        <authorList>
            <person name="Wiegand S."/>
            <person name="Jogler M."/>
            <person name="Boedeker C."/>
            <person name="Pinto D."/>
            <person name="Vollmers J."/>
            <person name="Rivas-Marin E."/>
            <person name="Kohn T."/>
            <person name="Peeters S.H."/>
            <person name="Heuer A."/>
            <person name="Rast P."/>
            <person name="Oberbeckmann S."/>
            <person name="Bunk B."/>
            <person name="Jeske O."/>
            <person name="Meyerdierks A."/>
            <person name="Storesund J.E."/>
            <person name="Kallscheuer N."/>
            <person name="Luecker S."/>
            <person name="Lage O.M."/>
            <person name="Pohl T."/>
            <person name="Merkel B.J."/>
            <person name="Hornburger P."/>
            <person name="Mueller R.-W."/>
            <person name="Bruemmer F."/>
            <person name="Labrenz M."/>
            <person name="Spormann A.M."/>
            <person name="Op den Camp H."/>
            <person name="Overmann J."/>
            <person name="Amann R."/>
            <person name="Jetten M.S.M."/>
            <person name="Mascher T."/>
            <person name="Medema M.H."/>
            <person name="Devos D.P."/>
            <person name="Kaster A.-K."/>
            <person name="Ovreas L."/>
            <person name="Rohde M."/>
            <person name="Galperin M.Y."/>
            <person name="Jogler C."/>
        </authorList>
    </citation>
    <scope>NUCLEOTIDE SEQUENCE [LARGE SCALE GENOMIC DNA]</scope>
    <source>
        <strain evidence="3 4">K23_9</strain>
    </source>
</reference>
<dbReference type="Gene3D" id="3.30.70.1230">
    <property type="entry name" value="Nucleotide cyclase"/>
    <property type="match status" value="1"/>
</dbReference>
<feature type="domain" description="Ig-like" evidence="2">
    <location>
        <begin position="357"/>
        <end position="405"/>
    </location>
</feature>
<dbReference type="GO" id="GO:0006171">
    <property type="term" value="P:cAMP biosynthetic process"/>
    <property type="evidence" value="ECO:0007669"/>
    <property type="project" value="TreeGrafter"/>
</dbReference>
<dbReference type="GO" id="GO:0004016">
    <property type="term" value="F:adenylate cyclase activity"/>
    <property type="evidence" value="ECO:0007669"/>
    <property type="project" value="UniProtKB-EC"/>
</dbReference>
<protein>
    <submittedName>
        <fullName evidence="3">Adenylate cyclase 1</fullName>
        <ecNumber evidence="3">4.6.1.1</ecNumber>
    </submittedName>
</protein>
<dbReference type="InterPro" id="IPR029016">
    <property type="entry name" value="GAF-like_dom_sf"/>
</dbReference>
<dbReference type="InterPro" id="IPR050697">
    <property type="entry name" value="Adenylyl/Guanylyl_Cyclase_3/4"/>
</dbReference>
<dbReference type="PANTHER" id="PTHR43081:SF20">
    <property type="entry name" value="TWO-COMPONENT RESPONSE REGULATOR"/>
    <property type="match status" value="1"/>
</dbReference>
<keyword evidence="3" id="KW-0456">Lyase</keyword>
<keyword evidence="4" id="KW-1185">Reference proteome</keyword>
<dbReference type="GO" id="GO:0035556">
    <property type="term" value="P:intracellular signal transduction"/>
    <property type="evidence" value="ECO:0007669"/>
    <property type="project" value="InterPro"/>
</dbReference>
<dbReference type="RefSeq" id="WP_145419818.1">
    <property type="nucleotide sequence ID" value="NZ_CP036526.1"/>
</dbReference>
<dbReference type="Pfam" id="PF00211">
    <property type="entry name" value="Guanylate_cyc"/>
    <property type="match status" value="1"/>
</dbReference>
<dbReference type="CDD" id="cd07302">
    <property type="entry name" value="CHD"/>
    <property type="match status" value="1"/>
</dbReference>
<feature type="domain" description="Guanylate cyclase" evidence="1">
    <location>
        <begin position="378"/>
        <end position="510"/>
    </location>
</feature>
<proteinExistence type="predicted"/>
<dbReference type="Proteomes" id="UP000319817">
    <property type="component" value="Chromosome"/>
</dbReference>
<evidence type="ECO:0000259" key="1">
    <source>
        <dbReference type="PROSITE" id="PS50125"/>
    </source>
</evidence>
<dbReference type="Gene3D" id="3.30.450.40">
    <property type="match status" value="1"/>
</dbReference>
<dbReference type="PROSITE" id="PS50125">
    <property type="entry name" value="GUANYLATE_CYCLASE_2"/>
    <property type="match status" value="1"/>
</dbReference>
<accession>A0A517NY78</accession>
<sequence>MAQCRVSIFRDRQLATELTVDSNLVIGRRDPRPGVDDPPPFAVHQSEQGVSRLIVADFPQQRVPREWFSLEPQLDGQFVIENLHHRNAVQLIHDEAPIGPGQMETFAREITVYVTRNIALRIQPGEEMETDSLAYRSLSSVPITPGHEATDLRPKTLNQLDNAADMVQLLQLALQVVQSANGTSAFYRHALVATTKIVDLDRTVLLVRDDTPETDRISVDGKFNNGWAVAERYNKGDDENPAVRSKNLSAAEVSSGLLQRMTQLGRTVVHDTSNAGIGTDSLAGIECAVVAPILNSKREIIGALYGDRRQASFVDTGVSISDLEATLVEILAGAIAGGIALHAEEQNRSKLAGFFSPKVADLLVSNPELMDGQDAEVTILFCDVRGFSAATEKLGPKKSIEWINDVMSELSQCVIQRDGVLVDYVGDELLAMWGAPSNQPNHAALAVDAAMSMLNTIEILRERWADALPNRFGAGIGINTGQARVGNIGSRQKFKYGPLGHAVNVGARLQTATKQLGVNCLVSGTTISQLPHQDHTRRIAKLNVVGINEVIEVFEIAATTDELWQKLKHDYESASQEFENGNFTNAARILGAVLPLFPNDRPSLKLLSKVVTELDEPTDGFNGVWRLTQK</sequence>
<dbReference type="PROSITE" id="PS50835">
    <property type="entry name" value="IG_LIKE"/>
    <property type="match status" value="1"/>
</dbReference>
<dbReference type="AlphaFoldDB" id="A0A517NY78"/>